<accession>A0A853EGY5</accession>
<comment type="similarity">
    <text evidence="1">Belongs to the diphosphomevalonate decarboxylase family.</text>
</comment>
<dbReference type="EMBL" id="JACBXV010000030">
    <property type="protein sequence ID" value="NYS68657.1"/>
    <property type="molecule type" value="Genomic_DNA"/>
</dbReference>
<evidence type="ECO:0000313" key="12">
    <source>
        <dbReference type="Proteomes" id="UP000572528"/>
    </source>
</evidence>
<evidence type="ECO:0000256" key="8">
    <source>
        <dbReference type="SAM" id="MobiDB-lite"/>
    </source>
</evidence>
<dbReference type="Gene3D" id="3.30.70.890">
    <property type="entry name" value="GHMP kinase, C-terminal domain"/>
    <property type="match status" value="1"/>
</dbReference>
<dbReference type="InterPro" id="IPR005935">
    <property type="entry name" value="Mev_decarb"/>
</dbReference>
<keyword evidence="5" id="KW-0067">ATP-binding</keyword>
<evidence type="ECO:0000256" key="5">
    <source>
        <dbReference type="ARBA" id="ARBA00022840"/>
    </source>
</evidence>
<dbReference type="InterPro" id="IPR053859">
    <property type="entry name" value="MVD-like_N"/>
</dbReference>
<dbReference type="GO" id="GO:0005524">
    <property type="term" value="F:ATP binding"/>
    <property type="evidence" value="ECO:0007669"/>
    <property type="project" value="UniProtKB-KW"/>
</dbReference>
<keyword evidence="6" id="KW-0443">Lipid metabolism</keyword>
<dbReference type="GO" id="GO:0019287">
    <property type="term" value="P:isopentenyl diphosphate biosynthetic process, mevalonate pathway"/>
    <property type="evidence" value="ECO:0007669"/>
    <property type="project" value="InterPro"/>
</dbReference>
<dbReference type="NCBIfam" id="TIGR01240">
    <property type="entry name" value="mevDPdecarb"/>
    <property type="match status" value="1"/>
</dbReference>
<dbReference type="SUPFAM" id="SSF55060">
    <property type="entry name" value="GHMP Kinase, C-terminal domain"/>
    <property type="match status" value="1"/>
</dbReference>
<feature type="region of interest" description="Disordered" evidence="8">
    <location>
        <begin position="344"/>
        <end position="367"/>
    </location>
</feature>
<evidence type="ECO:0000259" key="10">
    <source>
        <dbReference type="Pfam" id="PF22700"/>
    </source>
</evidence>
<dbReference type="InterPro" id="IPR029765">
    <property type="entry name" value="Mev_diP_decarb"/>
</dbReference>
<evidence type="ECO:0000256" key="1">
    <source>
        <dbReference type="ARBA" id="ARBA00008831"/>
    </source>
</evidence>
<reference evidence="11 12" key="1">
    <citation type="submission" date="2020-07" db="EMBL/GenBank/DDBJ databases">
        <title>MOT database genomes.</title>
        <authorList>
            <person name="Joseph S."/>
            <person name="Aduse-Opoku J."/>
            <person name="Hashim A."/>
            <person name="Wade W."/>
            <person name="Curtis M."/>
        </authorList>
    </citation>
    <scope>NUCLEOTIDE SEQUENCE [LARGE SCALE GENOMIC DNA]</scope>
    <source>
        <strain evidence="11 12">WMus004</strain>
    </source>
</reference>
<feature type="compositionally biased region" description="Low complexity" evidence="8">
    <location>
        <begin position="352"/>
        <end position="367"/>
    </location>
</feature>
<dbReference type="InterPro" id="IPR041431">
    <property type="entry name" value="Mvd1_C"/>
</dbReference>
<dbReference type="SUPFAM" id="SSF54211">
    <property type="entry name" value="Ribosomal protein S5 domain 2-like"/>
    <property type="match status" value="1"/>
</dbReference>
<keyword evidence="3" id="KW-0444">Lipid biosynthesis</keyword>
<feature type="domain" description="Diphosphomevalonate decarboxylase-like N-terminal" evidence="10">
    <location>
        <begin position="14"/>
        <end position="170"/>
    </location>
</feature>
<evidence type="ECO:0000313" key="11">
    <source>
        <dbReference type="EMBL" id="NYS68657.1"/>
    </source>
</evidence>
<dbReference type="Pfam" id="PF18376">
    <property type="entry name" value="MDD_C"/>
    <property type="match status" value="1"/>
</dbReference>
<organism evidence="11 12">
    <name type="scientific">Actinomyces bowdenii</name>
    <dbReference type="NCBI Taxonomy" id="131109"/>
    <lineage>
        <taxon>Bacteria</taxon>
        <taxon>Bacillati</taxon>
        <taxon>Actinomycetota</taxon>
        <taxon>Actinomycetes</taxon>
        <taxon>Actinomycetales</taxon>
        <taxon>Actinomycetaceae</taxon>
        <taxon>Actinomyces</taxon>
    </lineage>
</organism>
<gene>
    <name evidence="11" type="primary">mvaD</name>
    <name evidence="11" type="ORF">HZZ05_03845</name>
</gene>
<dbReference type="FunFam" id="3.30.230.10:FF:000072">
    <property type="entry name" value="Diphosphomevalonate decarboxylase"/>
    <property type="match status" value="1"/>
</dbReference>
<sequence length="367" mass="37095">MAVSPAAPTATASANTNIALIKYWGKADESLTIPTTSSLSLTLGGTRTTTTVSFDGGDRGRDAVTINGSAPGRGALGRVTRFLDLVRSRSGLSRAATVTSSSTVPLAAGLASSAAGFAALAAAASRAAGLELDGRALSRLARRGSGSASRSVFGGLVLWRAGSDEESSYAEPVEAAGLAGGGPDGATGGDPDLAMVVVVLSDRSKSIGSTQAMRHTMATSPLYPSWVRASAQDLREALAAVRRGDVQGLGEVVEANALGMHATMLASRPAVMYWMPRTVEALHTVRALREEGMPAWATIDAGANVKVLTPGGGAEQVARALGERLPGAQVCVHRPGAGVRFETAAPSCGEDAPTGPQAAPPAGRAAR</sequence>
<evidence type="ECO:0000259" key="9">
    <source>
        <dbReference type="Pfam" id="PF18376"/>
    </source>
</evidence>
<evidence type="ECO:0000256" key="3">
    <source>
        <dbReference type="ARBA" id="ARBA00022516"/>
    </source>
</evidence>
<evidence type="ECO:0000256" key="7">
    <source>
        <dbReference type="ARBA" id="ARBA00023239"/>
    </source>
</evidence>
<dbReference type="Gene3D" id="3.30.230.10">
    <property type="match status" value="1"/>
</dbReference>
<keyword evidence="4" id="KW-0547">Nucleotide-binding</keyword>
<name>A0A853EGY5_9ACTO</name>
<feature type="domain" description="Mvd1 C-terminal" evidence="9">
    <location>
        <begin position="195"/>
        <end position="327"/>
    </location>
</feature>
<evidence type="ECO:0000256" key="4">
    <source>
        <dbReference type="ARBA" id="ARBA00022741"/>
    </source>
</evidence>
<keyword evidence="7 11" id="KW-0456">Lyase</keyword>
<dbReference type="InterPro" id="IPR020568">
    <property type="entry name" value="Ribosomal_Su5_D2-typ_SF"/>
</dbReference>
<dbReference type="Pfam" id="PF22700">
    <property type="entry name" value="MVD-like_N"/>
    <property type="match status" value="1"/>
</dbReference>
<dbReference type="Proteomes" id="UP000572528">
    <property type="component" value="Unassembled WGS sequence"/>
</dbReference>
<dbReference type="RefSeq" id="WP_179899985.1">
    <property type="nucleotide sequence ID" value="NZ_JACBXV010000030.1"/>
</dbReference>
<dbReference type="PIRSF" id="PIRSF015950">
    <property type="entry name" value="Mev_P_decrbx"/>
    <property type="match status" value="1"/>
</dbReference>
<comment type="caution">
    <text evidence="11">The sequence shown here is derived from an EMBL/GenBank/DDBJ whole genome shotgun (WGS) entry which is preliminary data.</text>
</comment>
<dbReference type="GO" id="GO:0004163">
    <property type="term" value="F:diphosphomevalonate decarboxylase activity"/>
    <property type="evidence" value="ECO:0007669"/>
    <property type="project" value="UniProtKB-EC"/>
</dbReference>
<proteinExistence type="inferred from homology"/>
<dbReference type="PANTHER" id="PTHR10977:SF3">
    <property type="entry name" value="DIPHOSPHOMEVALONATE DECARBOXYLASE"/>
    <property type="match status" value="1"/>
</dbReference>
<evidence type="ECO:0000256" key="2">
    <source>
        <dbReference type="ARBA" id="ARBA00012296"/>
    </source>
</evidence>
<dbReference type="InterPro" id="IPR014721">
    <property type="entry name" value="Ribsml_uS5_D2-typ_fold_subgr"/>
</dbReference>
<dbReference type="InterPro" id="IPR036554">
    <property type="entry name" value="GHMP_kinase_C_sf"/>
</dbReference>
<evidence type="ECO:0000256" key="6">
    <source>
        <dbReference type="ARBA" id="ARBA00023098"/>
    </source>
</evidence>
<dbReference type="GO" id="GO:0005829">
    <property type="term" value="C:cytosol"/>
    <property type="evidence" value="ECO:0007669"/>
    <property type="project" value="InterPro"/>
</dbReference>
<dbReference type="AlphaFoldDB" id="A0A853EGY5"/>
<dbReference type="PANTHER" id="PTHR10977">
    <property type="entry name" value="DIPHOSPHOMEVALONATE DECARBOXYLASE"/>
    <property type="match status" value="1"/>
</dbReference>
<protein>
    <recommendedName>
        <fullName evidence="2">diphosphomevalonate decarboxylase</fullName>
        <ecNumber evidence="2">4.1.1.33</ecNumber>
    </recommendedName>
</protein>
<dbReference type="EC" id="4.1.1.33" evidence="2"/>